<dbReference type="eggNOG" id="KOG1046">
    <property type="taxonomic scope" value="Eukaryota"/>
</dbReference>
<dbReference type="Proteomes" id="UP000007014">
    <property type="component" value="Chromosome 19"/>
</dbReference>
<feature type="region of interest" description="Disordered" evidence="12">
    <location>
        <begin position="27"/>
        <end position="62"/>
    </location>
</feature>
<dbReference type="InterPro" id="IPR024571">
    <property type="entry name" value="ERAP1-like_C_dom"/>
</dbReference>
<dbReference type="AlphaFoldDB" id="M1VHP7"/>
<dbReference type="FunFam" id="2.60.40.1730:FF:000002">
    <property type="entry name" value="Aminopeptidase"/>
    <property type="match status" value="1"/>
</dbReference>
<feature type="site" description="Transition state stabilizer" evidence="10">
    <location>
        <position position="426"/>
    </location>
</feature>
<keyword evidence="7 11" id="KW-0482">Metalloprotease</keyword>
<dbReference type="FunFam" id="1.25.50.20:FF:000002">
    <property type="entry name" value="Aminopeptidase"/>
    <property type="match status" value="1"/>
</dbReference>
<evidence type="ECO:0000256" key="1">
    <source>
        <dbReference type="ARBA" id="ARBA00010136"/>
    </source>
</evidence>
<dbReference type="FunFam" id="1.10.390.10:FF:000001">
    <property type="entry name" value="Aminopeptidase"/>
    <property type="match status" value="1"/>
</dbReference>
<keyword evidence="4 9" id="KW-0479">Metal-binding</keyword>
<evidence type="ECO:0000256" key="6">
    <source>
        <dbReference type="ARBA" id="ARBA00022833"/>
    </source>
</evidence>
<dbReference type="RefSeq" id="XP_005538958.1">
    <property type="nucleotide sequence ID" value="XM_005538901.1"/>
</dbReference>
<dbReference type="GeneID" id="16997265"/>
<dbReference type="GO" id="GO:0016020">
    <property type="term" value="C:membrane"/>
    <property type="evidence" value="ECO:0007669"/>
    <property type="project" value="TreeGrafter"/>
</dbReference>
<sequence length="921" mass="103252">MVERQLLPKTVRPLLYDITLEPGLEPRLHESVATSDGVTSETSAPAGPPAGSPQHPGDTEDEDAAFTFQGQETVELEVLEDTSSIVLNALELKIHSARLNGVEAHSITSDPDAQTARLEFGQKFAAGTRVRLELTFQGILNSKMVGFYRAKYQDPESGTVKYMAVTQFEPTDARQAFPCWDEPALKSRFRITLVIPSDRQAISNMPVEQETVRTSDGRKVVRFEETPLMSTYLVAFVVGEFDYVEGRTAEGVQVRVYTQKGVAHQGAFALDCAVKVLSYFTEFFGTPYPLPKEDLIAVPDFAAGAMENWGCITFRETALLLDPERSAASARSRVAEVVAHELAHQWFGNLVTMEWWTHLWLNEGFATWAAELAVDHLFPSWQQWMQFVSTTFAAALRLDALRSSHPIEVEVARAQQVNEIFDAISYCKGASVIRMLANYLGLEVFRNGLCRYLNKFTYGNASTDDLWQALEEESGKPISHMMRSWTRQTGYPVIYFDDANMIVRQERFLADGGSVSHTSRVNTNADSDSNTAPTHWVVPLGMMDSSQPAVPRYFLLDAKQAELQSILGTASNASEQRWIKMNPHQTGTYRVNYTPEMWQRLVEPIQTKVLGATDRLGLAMDAFALTKAGILPASVALQMLAAFSKEDDYACWLDVVGSLGELGAVFASDEPSLRSQFDRFACDLMRYTAERIGWKPEPNEEHVTALLRSLLLGALVKHADSSTVNEARRSWKAEQDGTDRVPADLRLAVMSAVVQYGTDADFDAVLQAYAQAVMDEERVRCIRALGCTRDPAKIRWLLDWGLDRSQVKSQDAIYVYSTLAANTDSGRRATWQYLREHWSTFYQRFGKGNFLLSSFVSSILRDFSSEEAAEEAEAFFASIPDKERESIQRTIQQSTERIRANAAWRQRDMHAVRAWLAERCG</sequence>
<evidence type="ECO:0000259" key="13">
    <source>
        <dbReference type="Pfam" id="PF01433"/>
    </source>
</evidence>
<accession>M1VHP7</accession>
<feature type="binding site" evidence="9">
    <location>
        <position position="340"/>
    </location>
    <ligand>
        <name>Zn(2+)</name>
        <dbReference type="ChEBI" id="CHEBI:29105"/>
        <note>catalytic</note>
    </ligand>
</feature>
<dbReference type="SUPFAM" id="SSF55486">
    <property type="entry name" value="Metalloproteases ('zincins'), catalytic domain"/>
    <property type="match status" value="1"/>
</dbReference>
<keyword evidence="6 9" id="KW-0862">Zinc</keyword>
<evidence type="ECO:0000256" key="8">
    <source>
        <dbReference type="PIRSR" id="PIRSR634016-1"/>
    </source>
</evidence>
<dbReference type="Gene3D" id="1.25.50.20">
    <property type="match status" value="1"/>
</dbReference>
<feature type="binding site" evidence="9">
    <location>
        <position position="363"/>
    </location>
    <ligand>
        <name>Zn(2+)</name>
        <dbReference type="ChEBI" id="CHEBI:29105"/>
        <note>catalytic</note>
    </ligand>
</feature>
<reference evidence="16 17" key="2">
    <citation type="journal article" date="2007" name="BMC Biol.">
        <title>A 100%-complete sequence reveals unusually simple genomic features in the hot-spring red alga Cyanidioschyzon merolae.</title>
        <authorList>
            <person name="Nozaki H."/>
            <person name="Takano H."/>
            <person name="Misumi O."/>
            <person name="Terasawa K."/>
            <person name="Matsuzaki M."/>
            <person name="Maruyama S."/>
            <person name="Nishida K."/>
            <person name="Yagisawa F."/>
            <person name="Yoshida Y."/>
            <person name="Fujiwara T."/>
            <person name="Takio S."/>
            <person name="Tamura K."/>
            <person name="Chung S.J."/>
            <person name="Nakamura S."/>
            <person name="Kuroiwa H."/>
            <person name="Tanaka K."/>
            <person name="Sato N."/>
            <person name="Kuroiwa T."/>
        </authorList>
    </citation>
    <scope>NUCLEOTIDE SEQUENCE [LARGE SCALE GENOMIC DNA]</scope>
    <source>
        <strain evidence="16 17">10D</strain>
    </source>
</reference>
<proteinExistence type="inferred from homology"/>
<dbReference type="EC" id="3.4.11.-" evidence="11"/>
<evidence type="ECO:0000313" key="17">
    <source>
        <dbReference type="Proteomes" id="UP000007014"/>
    </source>
</evidence>
<dbReference type="InterPro" id="IPR042097">
    <property type="entry name" value="Aminopeptidase_N-like_N_sf"/>
</dbReference>
<dbReference type="EMBL" id="AP006501">
    <property type="protein sequence ID" value="BAM82922.1"/>
    <property type="molecule type" value="Genomic_DNA"/>
</dbReference>
<dbReference type="PRINTS" id="PR00756">
    <property type="entry name" value="ALADIPTASE"/>
</dbReference>
<feature type="binding site" evidence="9">
    <location>
        <position position="344"/>
    </location>
    <ligand>
        <name>Zn(2+)</name>
        <dbReference type="ChEBI" id="CHEBI:29105"/>
        <note>catalytic</note>
    </ligand>
</feature>
<comment type="cofactor">
    <cofactor evidence="9 11">
        <name>Zn(2+)</name>
        <dbReference type="ChEBI" id="CHEBI:29105"/>
    </cofactor>
    <text evidence="9 11">Binds 1 zinc ion per subunit.</text>
</comment>
<feature type="domain" description="Aminopeptidase N-like N-terminal" evidence="15">
    <location>
        <begin position="65"/>
        <end position="233"/>
    </location>
</feature>
<evidence type="ECO:0000256" key="11">
    <source>
        <dbReference type="RuleBase" id="RU364040"/>
    </source>
</evidence>
<keyword evidence="2 11" id="KW-0031">Aminopeptidase</keyword>
<evidence type="ECO:0000256" key="4">
    <source>
        <dbReference type="ARBA" id="ARBA00022723"/>
    </source>
</evidence>
<dbReference type="GO" id="GO:0070006">
    <property type="term" value="F:metalloaminopeptidase activity"/>
    <property type="evidence" value="ECO:0007669"/>
    <property type="project" value="TreeGrafter"/>
</dbReference>
<dbReference type="Pfam" id="PF01433">
    <property type="entry name" value="Peptidase_M1"/>
    <property type="match status" value="1"/>
</dbReference>
<protein>
    <recommendedName>
        <fullName evidence="11">Aminopeptidase</fullName>
        <ecNumber evidence="11">3.4.11.-</ecNumber>
    </recommendedName>
</protein>
<evidence type="ECO:0000256" key="10">
    <source>
        <dbReference type="PIRSR" id="PIRSR634016-4"/>
    </source>
</evidence>
<dbReference type="OMA" id="MMEYVAI"/>
<dbReference type="KEGG" id="cme:CYME_CMS341C"/>
<dbReference type="CDD" id="cd09601">
    <property type="entry name" value="M1_APN-Q_like"/>
    <property type="match status" value="1"/>
</dbReference>
<dbReference type="HOGENOM" id="CLU_003705_0_1_1"/>
<dbReference type="InterPro" id="IPR014782">
    <property type="entry name" value="Peptidase_M1_dom"/>
</dbReference>
<keyword evidence="17" id="KW-1185">Reference proteome</keyword>
<dbReference type="OrthoDB" id="275509at2759"/>
<comment type="similarity">
    <text evidence="1 11">Belongs to the peptidase M1 family.</text>
</comment>
<dbReference type="GO" id="GO:0008270">
    <property type="term" value="F:zinc ion binding"/>
    <property type="evidence" value="ECO:0007669"/>
    <property type="project" value="UniProtKB-UniRule"/>
</dbReference>
<dbReference type="PANTHER" id="PTHR11533:SF174">
    <property type="entry name" value="PUROMYCIN-SENSITIVE AMINOPEPTIDASE-RELATED"/>
    <property type="match status" value="1"/>
</dbReference>
<name>M1VHP7_CYAM1</name>
<dbReference type="GO" id="GO:0042277">
    <property type="term" value="F:peptide binding"/>
    <property type="evidence" value="ECO:0007669"/>
    <property type="project" value="TreeGrafter"/>
</dbReference>
<keyword evidence="3 11" id="KW-0645">Protease</keyword>
<dbReference type="Gene3D" id="1.10.390.10">
    <property type="entry name" value="Neutral Protease Domain 2"/>
    <property type="match status" value="1"/>
</dbReference>
<dbReference type="GO" id="GO:0005615">
    <property type="term" value="C:extracellular space"/>
    <property type="evidence" value="ECO:0007669"/>
    <property type="project" value="TreeGrafter"/>
</dbReference>
<dbReference type="STRING" id="280699.M1VHP7"/>
<dbReference type="MEROPS" id="M01.A25"/>
<feature type="active site" description="Proton acceptor" evidence="8">
    <location>
        <position position="341"/>
    </location>
</feature>
<dbReference type="Pfam" id="PF17900">
    <property type="entry name" value="Peptidase_M1_N"/>
    <property type="match status" value="1"/>
</dbReference>
<dbReference type="Gramene" id="CMS341CT">
    <property type="protein sequence ID" value="CMS341CT"/>
    <property type="gene ID" value="CMS341C"/>
</dbReference>
<evidence type="ECO:0000256" key="3">
    <source>
        <dbReference type="ARBA" id="ARBA00022670"/>
    </source>
</evidence>
<dbReference type="GO" id="GO:0005737">
    <property type="term" value="C:cytoplasm"/>
    <property type="evidence" value="ECO:0007669"/>
    <property type="project" value="TreeGrafter"/>
</dbReference>
<dbReference type="Pfam" id="PF11838">
    <property type="entry name" value="ERAP1_C"/>
    <property type="match status" value="1"/>
</dbReference>
<evidence type="ECO:0000259" key="14">
    <source>
        <dbReference type="Pfam" id="PF11838"/>
    </source>
</evidence>
<feature type="domain" description="Peptidase M1 membrane alanine aminopeptidase" evidence="13">
    <location>
        <begin position="268"/>
        <end position="485"/>
    </location>
</feature>
<dbReference type="PANTHER" id="PTHR11533">
    <property type="entry name" value="PROTEASE M1 ZINC METALLOPROTEASE"/>
    <property type="match status" value="1"/>
</dbReference>
<dbReference type="Gene3D" id="2.60.40.1910">
    <property type="match status" value="1"/>
</dbReference>
<dbReference type="GO" id="GO:0006508">
    <property type="term" value="P:proteolysis"/>
    <property type="evidence" value="ECO:0007669"/>
    <property type="project" value="UniProtKB-KW"/>
</dbReference>
<dbReference type="GO" id="GO:0043171">
    <property type="term" value="P:peptide catabolic process"/>
    <property type="evidence" value="ECO:0007669"/>
    <property type="project" value="TreeGrafter"/>
</dbReference>
<gene>
    <name evidence="16" type="ORF">CYME_CMS341C</name>
</gene>
<keyword evidence="5 11" id="KW-0378">Hydrolase</keyword>
<dbReference type="Gene3D" id="2.60.40.1730">
    <property type="entry name" value="tricorn interacting facor f3 domain"/>
    <property type="match status" value="1"/>
</dbReference>
<dbReference type="InterPro" id="IPR045357">
    <property type="entry name" value="Aminopeptidase_N-like_N"/>
</dbReference>
<dbReference type="InterPro" id="IPR050344">
    <property type="entry name" value="Peptidase_M1_aminopeptidases"/>
</dbReference>
<evidence type="ECO:0000256" key="7">
    <source>
        <dbReference type="ARBA" id="ARBA00023049"/>
    </source>
</evidence>
<evidence type="ECO:0000256" key="5">
    <source>
        <dbReference type="ARBA" id="ARBA00022801"/>
    </source>
</evidence>
<dbReference type="InterPro" id="IPR034016">
    <property type="entry name" value="M1_APN-typ"/>
</dbReference>
<evidence type="ECO:0000256" key="9">
    <source>
        <dbReference type="PIRSR" id="PIRSR634016-3"/>
    </source>
</evidence>
<reference evidence="16 17" key="1">
    <citation type="journal article" date="2004" name="Nature">
        <title>Genome sequence of the ultrasmall unicellular red alga Cyanidioschyzon merolae 10D.</title>
        <authorList>
            <person name="Matsuzaki M."/>
            <person name="Misumi O."/>
            <person name="Shin-i T."/>
            <person name="Maruyama S."/>
            <person name="Takahara M."/>
            <person name="Miyagishima S."/>
            <person name="Mori T."/>
            <person name="Nishida K."/>
            <person name="Yagisawa F."/>
            <person name="Nishida K."/>
            <person name="Yoshida Y."/>
            <person name="Nishimura Y."/>
            <person name="Nakao S."/>
            <person name="Kobayashi T."/>
            <person name="Momoyama Y."/>
            <person name="Higashiyama T."/>
            <person name="Minoda A."/>
            <person name="Sano M."/>
            <person name="Nomoto H."/>
            <person name="Oishi K."/>
            <person name="Hayashi H."/>
            <person name="Ohta F."/>
            <person name="Nishizaka S."/>
            <person name="Haga S."/>
            <person name="Miura S."/>
            <person name="Morishita T."/>
            <person name="Kabeya Y."/>
            <person name="Terasawa K."/>
            <person name="Suzuki Y."/>
            <person name="Ishii Y."/>
            <person name="Asakawa S."/>
            <person name="Takano H."/>
            <person name="Ohta N."/>
            <person name="Kuroiwa H."/>
            <person name="Tanaka K."/>
            <person name="Shimizu N."/>
            <person name="Sugano S."/>
            <person name="Sato N."/>
            <person name="Nozaki H."/>
            <person name="Ogasawara N."/>
            <person name="Kohara Y."/>
            <person name="Kuroiwa T."/>
        </authorList>
    </citation>
    <scope>NUCLEOTIDE SEQUENCE [LARGE SCALE GENOMIC DNA]</scope>
    <source>
        <strain evidence="16 17">10D</strain>
    </source>
</reference>
<evidence type="ECO:0000259" key="15">
    <source>
        <dbReference type="Pfam" id="PF17900"/>
    </source>
</evidence>
<evidence type="ECO:0000256" key="2">
    <source>
        <dbReference type="ARBA" id="ARBA00022438"/>
    </source>
</evidence>
<evidence type="ECO:0000313" key="16">
    <source>
        <dbReference type="EMBL" id="BAM82922.1"/>
    </source>
</evidence>
<feature type="domain" description="ERAP1-like C-terminal" evidence="14">
    <location>
        <begin position="578"/>
        <end position="900"/>
    </location>
</feature>
<dbReference type="SUPFAM" id="SSF63737">
    <property type="entry name" value="Leukotriene A4 hydrolase N-terminal domain"/>
    <property type="match status" value="1"/>
</dbReference>
<evidence type="ECO:0000256" key="12">
    <source>
        <dbReference type="SAM" id="MobiDB-lite"/>
    </source>
</evidence>
<feature type="compositionally biased region" description="Polar residues" evidence="12">
    <location>
        <begin position="32"/>
        <end position="42"/>
    </location>
</feature>
<dbReference type="InterPro" id="IPR001930">
    <property type="entry name" value="Peptidase_M1"/>
</dbReference>
<dbReference type="InterPro" id="IPR027268">
    <property type="entry name" value="Peptidase_M4/M1_CTD_sf"/>
</dbReference>
<organism evidence="16 17">
    <name type="scientific">Cyanidioschyzon merolae (strain NIES-3377 / 10D)</name>
    <name type="common">Unicellular red alga</name>
    <dbReference type="NCBI Taxonomy" id="280699"/>
    <lineage>
        <taxon>Eukaryota</taxon>
        <taxon>Rhodophyta</taxon>
        <taxon>Bangiophyceae</taxon>
        <taxon>Cyanidiales</taxon>
        <taxon>Cyanidiaceae</taxon>
        <taxon>Cyanidioschyzon</taxon>
    </lineage>
</organism>